<dbReference type="GeneID" id="20318989"/>
<name>A0A074ZLV4_OPIVI</name>
<dbReference type="RefSeq" id="XP_009167909.1">
    <property type="nucleotide sequence ID" value="XM_009169645.1"/>
</dbReference>
<dbReference type="EMBL" id="KL596701">
    <property type="protein sequence ID" value="KER28348.1"/>
    <property type="molecule type" value="Genomic_DNA"/>
</dbReference>
<reference evidence="1 2" key="1">
    <citation type="submission" date="2013-11" db="EMBL/GenBank/DDBJ databases">
        <title>Opisthorchis viverrini - life in the bile duct.</title>
        <authorList>
            <person name="Young N.D."/>
            <person name="Nagarajan N."/>
            <person name="Lin S.J."/>
            <person name="Korhonen P.K."/>
            <person name="Jex A.R."/>
            <person name="Hall R.S."/>
            <person name="Safavi-Hemami H."/>
            <person name="Kaewkong W."/>
            <person name="Bertrand D."/>
            <person name="Gao S."/>
            <person name="Seet Q."/>
            <person name="Wongkham S."/>
            <person name="Teh B.T."/>
            <person name="Wongkham C."/>
            <person name="Intapan P.M."/>
            <person name="Maleewong W."/>
            <person name="Yang X."/>
            <person name="Hu M."/>
            <person name="Wang Z."/>
            <person name="Hofmann A."/>
            <person name="Sternberg P.W."/>
            <person name="Tan P."/>
            <person name="Wang J."/>
            <person name="Gasser R.B."/>
        </authorList>
    </citation>
    <scope>NUCLEOTIDE SEQUENCE [LARGE SCALE GENOMIC DNA]</scope>
</reference>
<evidence type="ECO:0000313" key="2">
    <source>
        <dbReference type="Proteomes" id="UP000054324"/>
    </source>
</evidence>
<dbReference type="Proteomes" id="UP000054324">
    <property type="component" value="Unassembled WGS sequence"/>
</dbReference>
<sequence>MLHTGHLMFQLARYSRYRTERRRDGQYVLVFDYAGFSTLMRASRVPYALKEAILNSTYFFLYECNSSTTGLPVHEIMSTVEVITPGLEVTTMALDFRTPSVPLKWFSPIL</sequence>
<keyword evidence="2" id="KW-1185">Reference proteome</keyword>
<proteinExistence type="predicted"/>
<dbReference type="CTD" id="20318989"/>
<evidence type="ECO:0000313" key="1">
    <source>
        <dbReference type="EMBL" id="KER28348.1"/>
    </source>
</evidence>
<protein>
    <submittedName>
        <fullName evidence="1">Uncharacterized protein</fullName>
    </submittedName>
</protein>
<dbReference type="AlphaFoldDB" id="A0A074ZLV4"/>
<gene>
    <name evidence="1" type="ORF">T265_04807</name>
</gene>
<accession>A0A074ZLV4</accession>
<organism evidence="1 2">
    <name type="scientific">Opisthorchis viverrini</name>
    <name type="common">Southeast Asian liver fluke</name>
    <dbReference type="NCBI Taxonomy" id="6198"/>
    <lineage>
        <taxon>Eukaryota</taxon>
        <taxon>Metazoa</taxon>
        <taxon>Spiralia</taxon>
        <taxon>Lophotrochozoa</taxon>
        <taxon>Platyhelminthes</taxon>
        <taxon>Trematoda</taxon>
        <taxon>Digenea</taxon>
        <taxon>Opisthorchiida</taxon>
        <taxon>Opisthorchiata</taxon>
        <taxon>Opisthorchiidae</taxon>
        <taxon>Opisthorchis</taxon>
    </lineage>
</organism>
<dbReference type="KEGG" id="ovi:T265_04807"/>